<feature type="domain" description="DUF58" evidence="1">
    <location>
        <begin position="56"/>
        <end position="268"/>
    </location>
</feature>
<evidence type="ECO:0000313" key="3">
    <source>
        <dbReference type="Proteomes" id="UP000229757"/>
    </source>
</evidence>
<gene>
    <name evidence="2" type="ORF">REIFOR_00917</name>
</gene>
<dbReference type="EMBL" id="CP011797">
    <property type="protein sequence ID" value="ATX76085.1"/>
    <property type="molecule type" value="Genomic_DNA"/>
</dbReference>
<dbReference type="OrthoDB" id="9812729at2"/>
<dbReference type="KEGG" id="rfo:REIFOR_00917"/>
<dbReference type="Proteomes" id="UP000229757">
    <property type="component" value="Chromosome"/>
</dbReference>
<evidence type="ECO:0000259" key="1">
    <source>
        <dbReference type="Pfam" id="PF01882"/>
    </source>
</evidence>
<name>A0A2K8KMM3_9GAMM</name>
<proteinExistence type="predicted"/>
<dbReference type="PANTHER" id="PTHR33608:SF12">
    <property type="entry name" value="DUF58 DOMAIN-CONTAINING PROTEIN"/>
    <property type="match status" value="1"/>
</dbReference>
<reference evidence="2 3" key="1">
    <citation type="journal article" date="2017" name="Environ. Microbiol.">
        <title>Genomic and physiological analyses of 'Reinekea forsetii' reveal a versatile opportunistic lifestyle during spring algae blooms.</title>
        <authorList>
            <person name="Avci B."/>
            <person name="Hahnke R.L."/>
            <person name="Chafee M."/>
            <person name="Fischer T."/>
            <person name="Gruber-Vodicka H."/>
            <person name="Tegetmeyer H.E."/>
            <person name="Harder J."/>
            <person name="Fuchs B.M."/>
            <person name="Amann R.I."/>
            <person name="Teeling H."/>
        </authorList>
    </citation>
    <scope>NUCLEOTIDE SEQUENCE [LARGE SCALE GENOMIC DNA]</scope>
    <source>
        <strain evidence="2 3">Hel1_31_D35</strain>
    </source>
</reference>
<accession>A0A2K8KMM3</accession>
<evidence type="ECO:0000313" key="2">
    <source>
        <dbReference type="EMBL" id="ATX76085.1"/>
    </source>
</evidence>
<dbReference type="AlphaFoldDB" id="A0A2K8KMM3"/>
<organism evidence="2 3">
    <name type="scientific">Reinekea forsetii</name>
    <dbReference type="NCBI Taxonomy" id="1336806"/>
    <lineage>
        <taxon>Bacteria</taxon>
        <taxon>Pseudomonadati</taxon>
        <taxon>Pseudomonadota</taxon>
        <taxon>Gammaproteobacteria</taxon>
        <taxon>Oceanospirillales</taxon>
        <taxon>Saccharospirillaceae</taxon>
        <taxon>Reinekea</taxon>
    </lineage>
</organism>
<protein>
    <recommendedName>
        <fullName evidence="1">DUF58 domain-containing protein</fullName>
    </recommendedName>
</protein>
<keyword evidence="3" id="KW-1185">Reference proteome</keyword>
<dbReference type="PANTHER" id="PTHR33608">
    <property type="entry name" value="BLL2464 PROTEIN"/>
    <property type="match status" value="1"/>
</dbReference>
<dbReference type="RefSeq" id="WP_100256454.1">
    <property type="nucleotide sequence ID" value="NZ_CP011797.1"/>
</dbReference>
<dbReference type="InterPro" id="IPR002881">
    <property type="entry name" value="DUF58"/>
</dbReference>
<sequence length="303" mass="35095">MQTEFPVLGATVQLDELLKLQTLALDLRRLTPPRSRAQRIGEQRSVYRGQGREFIEMKHYQSGDDVRQIDWRQTAKKQLPFVRVMEEDRHSEHTIWLDLSSSSYFGTQGCFKSVMACHWAAFLIWRFLQLKHPLRLFVRVGADWQQELRVSAQKDGARACQLLVEAHAYLAGQFRTLEPAPAVSLAHWKNRPNLWFIADFLQQDIAQLAQQIPVQAISSLTLLQVLDPFDCQLPSAGLLPVKNPNQSGWIASSDGRLQQQYKDHFKAHNDALERFVWQANGALFSHRNNQFHWSEVQSWPLYH</sequence>
<dbReference type="Pfam" id="PF01882">
    <property type="entry name" value="DUF58"/>
    <property type="match status" value="1"/>
</dbReference>